<gene>
    <name evidence="2" type="ORF">D6858_05755</name>
</gene>
<evidence type="ECO:0000313" key="2">
    <source>
        <dbReference type="EMBL" id="RJX68525.1"/>
    </source>
</evidence>
<reference evidence="2 3" key="1">
    <citation type="submission" date="2018-09" db="EMBL/GenBank/DDBJ databases">
        <title>Altererythrobacter sp.Ery1 and Ery12, the genome sequencing of novel strains in genus Alterythrobacter.</title>
        <authorList>
            <person name="Cheng H."/>
            <person name="Wu Y.-H."/>
            <person name="Fang C."/>
            <person name="Xu X.-W."/>
        </authorList>
    </citation>
    <scope>NUCLEOTIDE SEQUENCE [LARGE SCALE GENOMIC DNA]</scope>
    <source>
        <strain evidence="2 3">Ery12</strain>
    </source>
</reference>
<feature type="region of interest" description="Disordered" evidence="1">
    <location>
        <begin position="221"/>
        <end position="244"/>
    </location>
</feature>
<dbReference type="RefSeq" id="WP_120108159.1">
    <property type="nucleotide sequence ID" value="NZ_RAHJ01000017.1"/>
</dbReference>
<dbReference type="AlphaFoldDB" id="A0A419R2Y7"/>
<comment type="caution">
    <text evidence="2">The sequence shown here is derived from an EMBL/GenBank/DDBJ whole genome shotgun (WGS) entry which is preliminary data.</text>
</comment>
<keyword evidence="3" id="KW-1185">Reference proteome</keyword>
<evidence type="ECO:0000313" key="3">
    <source>
        <dbReference type="Proteomes" id="UP000284322"/>
    </source>
</evidence>
<evidence type="ECO:0000256" key="1">
    <source>
        <dbReference type="SAM" id="MobiDB-lite"/>
    </source>
</evidence>
<organism evidence="2 3">
    <name type="scientific">Tsuneonella suprasediminis</name>
    <dbReference type="NCBI Taxonomy" id="2306996"/>
    <lineage>
        <taxon>Bacteria</taxon>
        <taxon>Pseudomonadati</taxon>
        <taxon>Pseudomonadota</taxon>
        <taxon>Alphaproteobacteria</taxon>
        <taxon>Sphingomonadales</taxon>
        <taxon>Erythrobacteraceae</taxon>
        <taxon>Tsuneonella</taxon>
    </lineage>
</organism>
<accession>A0A419R2Y7</accession>
<sequence length="244" mass="27169">MARKPTQRKVAGKQVTKATMPDGLMNAAPVAYPVADTSITALQVYHNPDRRPSGDGPWSNEADKVAWVDEATGLGCIMLRQKNGTISGYVGVGPEHPLFGFEADAVPVSVSNTVHGGVTYCKSCEVNRFERRAHGKPRQERYTVCHTTWVRTVQDYRTVQTTEDEFHEDLWWLGFDTDHPGDLVPNNRYGEGRKGDVYRDQSFVYANCIELARKLKSLTEKSSNRDIPTCEPLGLPAPTERSGE</sequence>
<dbReference type="OrthoDB" id="9135221at2"/>
<protein>
    <submittedName>
        <fullName evidence="2">Uncharacterized protein</fullName>
    </submittedName>
</protein>
<dbReference type="Proteomes" id="UP000284322">
    <property type="component" value="Unassembled WGS sequence"/>
</dbReference>
<name>A0A419R2Y7_9SPHN</name>
<proteinExistence type="predicted"/>
<dbReference type="EMBL" id="RAHJ01000017">
    <property type="protein sequence ID" value="RJX68525.1"/>
    <property type="molecule type" value="Genomic_DNA"/>
</dbReference>